<sequence length="238" mass="27177">MYLELWGYDIGPEALANMFAEHLVWNIFLTSTALHAVALITSPLQAVYKWYRRQSSDGDVCLPYVCALVGSSLWLRYALFLEDPKLALLQMYAVSMQSFFLLLFVYYRTKKKRLVRNLLIGGTVLLLIFYYTQILDYDEAKQFAGRMASGAQIAGSFVCPYLIYKAVTSGCIDFIPMAPVLFTWIMEIHAIIYSVGIDDFYMMIANTTFFLMDGSLLAMFFILPTEKPEAEKPKEVIC</sequence>
<keyword evidence="11" id="KW-1185">Reference proteome</keyword>
<keyword evidence="7 9" id="KW-1133">Transmembrane helix</keyword>
<comment type="similarity">
    <text evidence="2 9">Belongs to the SWEET sugar transporter family.</text>
</comment>
<feature type="transmembrane region" description="Helical" evidence="9">
    <location>
        <begin position="114"/>
        <end position="131"/>
    </location>
</feature>
<evidence type="ECO:0000256" key="8">
    <source>
        <dbReference type="ARBA" id="ARBA00023136"/>
    </source>
</evidence>
<keyword evidence="8 9" id="KW-0472">Membrane</keyword>
<dbReference type="Pfam" id="PF03083">
    <property type="entry name" value="MtN3_slv"/>
    <property type="match status" value="1"/>
</dbReference>
<protein>
    <recommendedName>
        <fullName evidence="9">Sugar transporter SWEET</fullName>
    </recommendedName>
</protein>
<dbReference type="InterPro" id="IPR004316">
    <property type="entry name" value="SWEET_rpt"/>
</dbReference>
<dbReference type="InterPro" id="IPR047664">
    <property type="entry name" value="SWEET"/>
</dbReference>
<evidence type="ECO:0000256" key="9">
    <source>
        <dbReference type="RuleBase" id="RU910715"/>
    </source>
</evidence>
<feature type="non-terminal residue" evidence="10">
    <location>
        <position position="238"/>
    </location>
</feature>
<dbReference type="PANTHER" id="PTHR10791">
    <property type="entry name" value="RAG1-ACTIVATING PROTEIN 1"/>
    <property type="match status" value="1"/>
</dbReference>
<dbReference type="Proteomes" id="UP001177023">
    <property type="component" value="Unassembled WGS sequence"/>
</dbReference>
<feature type="transmembrane region" description="Helical" evidence="9">
    <location>
        <begin position="60"/>
        <end position="80"/>
    </location>
</feature>
<dbReference type="EMBL" id="CATQJA010002665">
    <property type="protein sequence ID" value="CAJ0583404.1"/>
    <property type="molecule type" value="Genomic_DNA"/>
</dbReference>
<evidence type="ECO:0000313" key="10">
    <source>
        <dbReference type="EMBL" id="CAJ0583404.1"/>
    </source>
</evidence>
<comment type="caution">
    <text evidence="10">The sequence shown here is derived from an EMBL/GenBank/DDBJ whole genome shotgun (WGS) entry which is preliminary data.</text>
</comment>
<gene>
    <name evidence="10" type="ORF">MSPICULIGERA_LOCUS21485</name>
</gene>
<feature type="transmembrane region" description="Helical" evidence="9">
    <location>
        <begin position="200"/>
        <end position="223"/>
    </location>
</feature>
<comment type="function">
    <text evidence="9">Mediates sugar transport across membranes.</text>
</comment>
<dbReference type="AlphaFoldDB" id="A0AA36DBU0"/>
<evidence type="ECO:0000256" key="1">
    <source>
        <dbReference type="ARBA" id="ARBA00004127"/>
    </source>
</evidence>
<dbReference type="GO" id="GO:0051119">
    <property type="term" value="F:sugar transmembrane transporter activity"/>
    <property type="evidence" value="ECO:0007669"/>
    <property type="project" value="InterPro"/>
</dbReference>
<evidence type="ECO:0000256" key="2">
    <source>
        <dbReference type="ARBA" id="ARBA00007809"/>
    </source>
</evidence>
<keyword evidence="4 9" id="KW-0762">Sugar transport</keyword>
<name>A0AA36DBU0_9BILA</name>
<evidence type="ECO:0000256" key="6">
    <source>
        <dbReference type="ARBA" id="ARBA00022737"/>
    </source>
</evidence>
<keyword evidence="3 9" id="KW-0813">Transport</keyword>
<feature type="transmembrane region" description="Helical" evidence="9">
    <location>
        <begin position="171"/>
        <end position="194"/>
    </location>
</feature>
<evidence type="ECO:0000313" key="11">
    <source>
        <dbReference type="Proteomes" id="UP001177023"/>
    </source>
</evidence>
<evidence type="ECO:0000256" key="4">
    <source>
        <dbReference type="ARBA" id="ARBA00022597"/>
    </source>
</evidence>
<proteinExistence type="inferred from homology"/>
<feature type="transmembrane region" description="Helical" evidence="9">
    <location>
        <begin position="86"/>
        <end position="107"/>
    </location>
</feature>
<dbReference type="GO" id="GO:0012505">
    <property type="term" value="C:endomembrane system"/>
    <property type="evidence" value="ECO:0007669"/>
    <property type="project" value="UniProtKB-SubCell"/>
</dbReference>
<evidence type="ECO:0000256" key="7">
    <source>
        <dbReference type="ARBA" id="ARBA00022989"/>
    </source>
</evidence>
<dbReference type="GO" id="GO:0005886">
    <property type="term" value="C:plasma membrane"/>
    <property type="evidence" value="ECO:0007669"/>
    <property type="project" value="UniProtKB-SubCell"/>
</dbReference>
<comment type="subcellular location">
    <subcellularLocation>
        <location evidence="9">Cell membrane</location>
        <topology evidence="9">Multi-pass membrane protein</topology>
    </subcellularLocation>
    <subcellularLocation>
        <location evidence="1">Endomembrane system</location>
        <topology evidence="1">Multi-pass membrane protein</topology>
    </subcellularLocation>
</comment>
<keyword evidence="6" id="KW-0677">Repeat</keyword>
<feature type="transmembrane region" description="Helical" evidence="9">
    <location>
        <begin position="23"/>
        <end position="48"/>
    </location>
</feature>
<evidence type="ECO:0000256" key="5">
    <source>
        <dbReference type="ARBA" id="ARBA00022692"/>
    </source>
</evidence>
<evidence type="ECO:0000256" key="3">
    <source>
        <dbReference type="ARBA" id="ARBA00022448"/>
    </source>
</evidence>
<dbReference type="PANTHER" id="PTHR10791:SF233">
    <property type="entry name" value="SUGAR TRANSPORTER SWEET"/>
    <property type="match status" value="1"/>
</dbReference>
<reference evidence="10" key="1">
    <citation type="submission" date="2023-06" db="EMBL/GenBank/DDBJ databases">
        <authorList>
            <person name="Delattre M."/>
        </authorList>
    </citation>
    <scope>NUCLEOTIDE SEQUENCE</scope>
    <source>
        <strain evidence="10">AF72</strain>
    </source>
</reference>
<feature type="transmembrane region" description="Helical" evidence="9">
    <location>
        <begin position="143"/>
        <end position="164"/>
    </location>
</feature>
<accession>A0AA36DBU0</accession>
<organism evidence="10 11">
    <name type="scientific">Mesorhabditis spiculigera</name>
    <dbReference type="NCBI Taxonomy" id="96644"/>
    <lineage>
        <taxon>Eukaryota</taxon>
        <taxon>Metazoa</taxon>
        <taxon>Ecdysozoa</taxon>
        <taxon>Nematoda</taxon>
        <taxon>Chromadorea</taxon>
        <taxon>Rhabditida</taxon>
        <taxon>Rhabditina</taxon>
        <taxon>Rhabditomorpha</taxon>
        <taxon>Rhabditoidea</taxon>
        <taxon>Rhabditidae</taxon>
        <taxon>Mesorhabditinae</taxon>
        <taxon>Mesorhabditis</taxon>
    </lineage>
</organism>
<keyword evidence="5 9" id="KW-0812">Transmembrane</keyword>
<dbReference type="Gene3D" id="1.20.1280.290">
    <property type="match status" value="2"/>
</dbReference>